<proteinExistence type="predicted"/>
<sequence length="53" mass="5818">MLCSAPLSLLPCPSPPLPLSLAQVFTLPLLQRRLKLFSSCPVFDSPCSPFPQY</sequence>
<organism evidence="1">
    <name type="scientific">Anguilla anguilla</name>
    <name type="common">European freshwater eel</name>
    <name type="synonym">Muraena anguilla</name>
    <dbReference type="NCBI Taxonomy" id="7936"/>
    <lineage>
        <taxon>Eukaryota</taxon>
        <taxon>Metazoa</taxon>
        <taxon>Chordata</taxon>
        <taxon>Craniata</taxon>
        <taxon>Vertebrata</taxon>
        <taxon>Euteleostomi</taxon>
        <taxon>Actinopterygii</taxon>
        <taxon>Neopterygii</taxon>
        <taxon>Teleostei</taxon>
        <taxon>Anguilliformes</taxon>
        <taxon>Anguillidae</taxon>
        <taxon>Anguilla</taxon>
    </lineage>
</organism>
<reference evidence="1" key="2">
    <citation type="journal article" date="2015" name="Fish Shellfish Immunol.">
        <title>Early steps in the European eel (Anguilla anguilla)-Vibrio vulnificus interaction in the gills: Role of the RtxA13 toxin.</title>
        <authorList>
            <person name="Callol A."/>
            <person name="Pajuelo D."/>
            <person name="Ebbesson L."/>
            <person name="Teles M."/>
            <person name="MacKenzie S."/>
            <person name="Amaro C."/>
        </authorList>
    </citation>
    <scope>NUCLEOTIDE SEQUENCE</scope>
</reference>
<evidence type="ECO:0000313" key="1">
    <source>
        <dbReference type="EMBL" id="JAH70160.1"/>
    </source>
</evidence>
<dbReference type="AlphaFoldDB" id="A0A0E9UY73"/>
<protein>
    <submittedName>
        <fullName evidence="1">Uncharacterized protein</fullName>
    </submittedName>
</protein>
<dbReference type="EMBL" id="GBXM01038417">
    <property type="protein sequence ID" value="JAH70160.1"/>
    <property type="molecule type" value="Transcribed_RNA"/>
</dbReference>
<reference evidence="1" key="1">
    <citation type="submission" date="2014-11" db="EMBL/GenBank/DDBJ databases">
        <authorList>
            <person name="Amaro Gonzalez C."/>
        </authorList>
    </citation>
    <scope>NUCLEOTIDE SEQUENCE</scope>
</reference>
<name>A0A0E9UY73_ANGAN</name>
<accession>A0A0E9UY73</accession>